<evidence type="ECO:0000313" key="11">
    <source>
        <dbReference type="Proteomes" id="UP000286246"/>
    </source>
</evidence>
<dbReference type="GO" id="GO:0009279">
    <property type="term" value="C:cell outer membrane"/>
    <property type="evidence" value="ECO:0007669"/>
    <property type="project" value="UniProtKB-SubCell"/>
</dbReference>
<evidence type="ECO:0000256" key="8">
    <source>
        <dbReference type="SAM" id="SignalP"/>
    </source>
</evidence>
<dbReference type="EMBL" id="RAPY01000006">
    <property type="protein sequence ID" value="RKE44361.1"/>
    <property type="molecule type" value="Genomic_DNA"/>
</dbReference>
<dbReference type="Gene3D" id="2.170.130.10">
    <property type="entry name" value="TonB-dependent receptor, plug domain"/>
    <property type="match status" value="1"/>
</dbReference>
<keyword evidence="5 7" id="KW-0472">Membrane</keyword>
<dbReference type="Gene3D" id="2.60.40.1120">
    <property type="entry name" value="Carboxypeptidase-like, regulatory domain"/>
    <property type="match status" value="1"/>
</dbReference>
<keyword evidence="4 7" id="KW-0812">Transmembrane</keyword>
<dbReference type="InterPro" id="IPR023997">
    <property type="entry name" value="TonB-dep_OMP_SusC/RagA_CS"/>
</dbReference>
<organism evidence="10 11">
    <name type="scientific">Sphingobacterium detergens</name>
    <dbReference type="NCBI Taxonomy" id="1145106"/>
    <lineage>
        <taxon>Bacteria</taxon>
        <taxon>Pseudomonadati</taxon>
        <taxon>Bacteroidota</taxon>
        <taxon>Sphingobacteriia</taxon>
        <taxon>Sphingobacteriales</taxon>
        <taxon>Sphingobacteriaceae</taxon>
        <taxon>Sphingobacterium</taxon>
    </lineage>
</organism>
<dbReference type="Proteomes" id="UP000286246">
    <property type="component" value="Unassembled WGS sequence"/>
</dbReference>
<evidence type="ECO:0000256" key="1">
    <source>
        <dbReference type="ARBA" id="ARBA00004571"/>
    </source>
</evidence>
<evidence type="ECO:0000313" key="10">
    <source>
        <dbReference type="EMBL" id="RKE44361.1"/>
    </source>
</evidence>
<sequence length="1123" mass="123529">MSLFQKRAAGLALCTIFSVTSLYAQQSITGTVRDANGPIAGVSVSVKGTNRATQTNENGSFTIQASQGETLRISIVGYKPQEIQVNATKTIDVTLSNDDSSLDEVVVTALGIKREAKSLGYSVQKVGGRELTQTNAPTVATGLMGKVSGMNISMSNGVEGGSQRVVIRGAASLTGANQPLYVIDGMPIDNNQITSKGNDITKASGSYQDWGSILNFINADDIEDVSVLKGPTAAALYGARGGNGVVLITTKKGKLKEGLGIDYNYSFRSNDPYRYQEMQNKYGYGGAIALYSAIPTLPVDANGQLRYPGADPWSGTNITDQKWLSHGTVPGGKNTWDYFSWYGTGASWGAEMKGQEILWWDGTKRNYSPQPDNIQSFYRTGNTQTHNVAFSGANELGSVRLSYTRQNNTSIIPNSNFNNNTFNLGTNVKISKKVTADVSASYINFYRLNSPDVGNSDNSWGKFSTYGMSRDYKNLEKDIYRNPDGSKNLLDGSVYNMGYPYGGYGRNQYWNIFMNNTELNRDQLLGTVKLNAELTDWLTLMGRASGNFSSDEFDKKSYPTDKEGLQGKYGHELYKTTDRNLDFLATVHKENLNGSKFSGSFSFGASSWKSNYRGIQGFNDGPFNDPFLFYLANINKNGSVSGFIPTEERMEQQINSLFGIANISYDNFLFFEGTFRNDWASTLPSKTRSYNYPAASLSYVFTEKWASKPSWFDYGKLRAAFAKSAIGTKPYQTSYIYGTGTFNGQPIRKISNNLLPVDLLKPQRSTSYELGTDLSFLKNRLGLTFTYYKVNSTDQIIDLNVAPSSGVTGVRTNSGELQNQGIEFTLRGTPIKTQDFSWDLTLNGAHNRNKLVKLAPGINEYYLDEMFGSYGVTMKVKVGDNFGTIYGSDFEYYENSDRRLVERVLDGKGNPTGTRYKVTGDQVPIGNANPKLTGGLGTNLRYKDFSLYALADFKWGGDIWSGSYSTAMGNGLSPQTLLERDGGGLPYTYPDGSKANHGVILDGVFADGTENKDVVHYMWKYAGSYAAWSDIKMPRSLAVLENSWAKLREVRLTYQIPKSVVQKTKFFQGMSASLIGRDLFYIYTSLPENLNPEAINGIGNAQGIEFGALPGVRSFGFSISASF</sequence>
<evidence type="ECO:0000256" key="3">
    <source>
        <dbReference type="ARBA" id="ARBA00022452"/>
    </source>
</evidence>
<keyword evidence="2 7" id="KW-0813">Transport</keyword>
<keyword evidence="6 7" id="KW-0998">Cell outer membrane</keyword>
<dbReference type="NCBIfam" id="TIGR04057">
    <property type="entry name" value="SusC_RagA_signa"/>
    <property type="match status" value="1"/>
</dbReference>
<feature type="domain" description="TonB-dependent receptor plug" evidence="9">
    <location>
        <begin position="117"/>
        <end position="245"/>
    </location>
</feature>
<accession>A0A420AIQ5</accession>
<dbReference type="PROSITE" id="PS52016">
    <property type="entry name" value="TONB_DEPENDENT_REC_3"/>
    <property type="match status" value="1"/>
</dbReference>
<dbReference type="OrthoDB" id="9768177at2"/>
<comment type="caution">
    <text evidence="10">The sequence shown here is derived from an EMBL/GenBank/DDBJ whole genome shotgun (WGS) entry which is preliminary data.</text>
</comment>
<keyword evidence="3 7" id="KW-1134">Transmembrane beta strand</keyword>
<evidence type="ECO:0000259" key="9">
    <source>
        <dbReference type="Pfam" id="PF07715"/>
    </source>
</evidence>
<dbReference type="InterPro" id="IPR012910">
    <property type="entry name" value="Plug_dom"/>
</dbReference>
<dbReference type="InterPro" id="IPR023996">
    <property type="entry name" value="TonB-dep_OMP_SusC/RagA"/>
</dbReference>
<feature type="signal peptide" evidence="8">
    <location>
        <begin position="1"/>
        <end position="24"/>
    </location>
</feature>
<keyword evidence="11" id="KW-1185">Reference proteome</keyword>
<evidence type="ECO:0000256" key="7">
    <source>
        <dbReference type="PROSITE-ProRule" id="PRU01360"/>
    </source>
</evidence>
<dbReference type="NCBIfam" id="TIGR04056">
    <property type="entry name" value="OMP_RagA_SusC"/>
    <property type="match status" value="1"/>
</dbReference>
<evidence type="ECO:0000256" key="6">
    <source>
        <dbReference type="ARBA" id="ARBA00023237"/>
    </source>
</evidence>
<protein>
    <submittedName>
        <fullName evidence="10">Iron complex outermembrane receptor protein</fullName>
    </submittedName>
</protein>
<feature type="chain" id="PRO_5019240516" evidence="8">
    <location>
        <begin position="25"/>
        <end position="1123"/>
    </location>
</feature>
<evidence type="ECO:0000256" key="5">
    <source>
        <dbReference type="ARBA" id="ARBA00023136"/>
    </source>
</evidence>
<dbReference type="SUPFAM" id="SSF49464">
    <property type="entry name" value="Carboxypeptidase regulatory domain-like"/>
    <property type="match status" value="1"/>
</dbReference>
<keyword evidence="8" id="KW-0732">Signal</keyword>
<evidence type="ECO:0000256" key="2">
    <source>
        <dbReference type="ARBA" id="ARBA00022448"/>
    </source>
</evidence>
<dbReference type="SUPFAM" id="SSF56935">
    <property type="entry name" value="Porins"/>
    <property type="match status" value="1"/>
</dbReference>
<comment type="subcellular location">
    <subcellularLocation>
        <location evidence="1 7">Cell outer membrane</location>
        <topology evidence="1 7">Multi-pass membrane protein</topology>
    </subcellularLocation>
</comment>
<dbReference type="InterPro" id="IPR036942">
    <property type="entry name" value="Beta-barrel_TonB_sf"/>
</dbReference>
<proteinExistence type="inferred from homology"/>
<name>A0A420AIQ5_SPHD1</name>
<dbReference type="InterPro" id="IPR037066">
    <property type="entry name" value="Plug_dom_sf"/>
</dbReference>
<gene>
    <name evidence="10" type="ORF">DFQ12_4830</name>
</gene>
<dbReference type="InterPro" id="IPR008969">
    <property type="entry name" value="CarboxyPept-like_regulatory"/>
</dbReference>
<dbReference type="RefSeq" id="WP_120261470.1">
    <property type="nucleotide sequence ID" value="NZ_RAPY01000006.1"/>
</dbReference>
<keyword evidence="10" id="KW-0675">Receptor</keyword>
<comment type="similarity">
    <text evidence="7">Belongs to the TonB-dependent receptor family.</text>
</comment>
<dbReference type="Pfam" id="PF13715">
    <property type="entry name" value="CarbopepD_reg_2"/>
    <property type="match status" value="1"/>
</dbReference>
<dbReference type="AlphaFoldDB" id="A0A420AIQ5"/>
<evidence type="ECO:0000256" key="4">
    <source>
        <dbReference type="ARBA" id="ARBA00022692"/>
    </source>
</evidence>
<dbReference type="Gene3D" id="2.40.170.20">
    <property type="entry name" value="TonB-dependent receptor, beta-barrel domain"/>
    <property type="match status" value="1"/>
</dbReference>
<reference evidence="10 11" key="1">
    <citation type="submission" date="2018-09" db="EMBL/GenBank/DDBJ databases">
        <title>Genomic Encyclopedia of Type Strains, Phase III (KMG-III): the genomes of soil and plant-associated and newly described type strains.</title>
        <authorList>
            <person name="Whitman W."/>
        </authorList>
    </citation>
    <scope>NUCLEOTIDE SEQUENCE [LARGE SCALE GENOMIC DNA]</scope>
    <source>
        <strain evidence="10 11">CECT 7938</strain>
    </source>
</reference>
<dbReference type="InterPro" id="IPR039426">
    <property type="entry name" value="TonB-dep_rcpt-like"/>
</dbReference>
<dbReference type="Pfam" id="PF07715">
    <property type="entry name" value="Plug"/>
    <property type="match status" value="1"/>
</dbReference>